<dbReference type="OrthoDB" id="10426642at2759"/>
<feature type="compositionally biased region" description="Basic and acidic residues" evidence="1">
    <location>
        <begin position="537"/>
        <end position="548"/>
    </location>
</feature>
<proteinExistence type="predicted"/>
<dbReference type="CDD" id="cd12087">
    <property type="entry name" value="TM_EGFR-like"/>
    <property type="match status" value="1"/>
</dbReference>
<dbReference type="AlphaFoldDB" id="A0A550BYK8"/>
<feature type="compositionally biased region" description="Low complexity" evidence="1">
    <location>
        <begin position="421"/>
        <end position="444"/>
    </location>
</feature>
<organism evidence="3 4">
    <name type="scientific">Schizophyllum amplum</name>
    <dbReference type="NCBI Taxonomy" id="97359"/>
    <lineage>
        <taxon>Eukaryota</taxon>
        <taxon>Fungi</taxon>
        <taxon>Dikarya</taxon>
        <taxon>Basidiomycota</taxon>
        <taxon>Agaricomycotina</taxon>
        <taxon>Agaricomycetes</taxon>
        <taxon>Agaricomycetidae</taxon>
        <taxon>Agaricales</taxon>
        <taxon>Schizophyllaceae</taxon>
        <taxon>Schizophyllum</taxon>
    </lineage>
</organism>
<feature type="compositionally biased region" description="Acidic residues" evidence="1">
    <location>
        <begin position="40"/>
        <end position="63"/>
    </location>
</feature>
<name>A0A550BYK8_9AGAR</name>
<feature type="region of interest" description="Disordered" evidence="1">
    <location>
        <begin position="351"/>
        <end position="513"/>
    </location>
</feature>
<evidence type="ECO:0000313" key="4">
    <source>
        <dbReference type="Proteomes" id="UP000320762"/>
    </source>
</evidence>
<accession>A0A550BYK8</accession>
<reference evidence="3 4" key="1">
    <citation type="journal article" date="2019" name="New Phytol.">
        <title>Comparative genomics reveals unique wood-decay strategies and fruiting body development in the Schizophyllaceae.</title>
        <authorList>
            <person name="Almasi E."/>
            <person name="Sahu N."/>
            <person name="Krizsan K."/>
            <person name="Balint B."/>
            <person name="Kovacs G.M."/>
            <person name="Kiss B."/>
            <person name="Cseklye J."/>
            <person name="Drula E."/>
            <person name="Henrissat B."/>
            <person name="Nagy I."/>
            <person name="Chovatia M."/>
            <person name="Adam C."/>
            <person name="LaButti K."/>
            <person name="Lipzen A."/>
            <person name="Riley R."/>
            <person name="Grigoriev I.V."/>
            <person name="Nagy L.G."/>
        </authorList>
    </citation>
    <scope>NUCLEOTIDE SEQUENCE [LARGE SCALE GENOMIC DNA]</scope>
    <source>
        <strain evidence="3 4">NL-1724</strain>
    </source>
</reference>
<comment type="caution">
    <text evidence="3">The sequence shown here is derived from an EMBL/GenBank/DDBJ whole genome shotgun (WGS) entry which is preliminary data.</text>
</comment>
<feature type="transmembrane region" description="Helical" evidence="2">
    <location>
        <begin position="111"/>
        <end position="131"/>
    </location>
</feature>
<keyword evidence="2" id="KW-1133">Transmembrane helix</keyword>
<feature type="compositionally biased region" description="Low complexity" evidence="1">
    <location>
        <begin position="358"/>
        <end position="374"/>
    </location>
</feature>
<sequence>MVDDDNNLRGWHEAPSRDGSASGARLIFPSRRFELRQGGDEDEPDEDEPDEDEPDEDEPDENEGGPNTVVTTTTISPDSTNTSPTVSSTSTDAGSASAESKSTSSNNARSIALGVIIPLIVLCIVALAFCYRKRRRNKKFLRDARDRRMRDPLLPTVHRRATAERESKSDGSTTLAPHALTSRGSATAVLPHTSAHDSSAPTSPPRLDALSDPASPIPLESSQPLLNPHSIIDYRLSSSPPSFVSKPPSAVLDTSPALDFTASPTRDDPVASSNIPAALQPGGGRTSPPTRTSTEEWLPSRFYAPERNLPELYYRPSLDRLAADSQDHIARPPSDGHADPRAMAVAVVPHNGDRARESTSSPTRTSPTSVGPSSYSVDEKGRMRLSWRRVSSRGSGGRAGANRHSSLESHVQGRESQGLLSSTMPASASTMTAPIHETEPSSSPSRRRSAPPQVDKALPFVPPASSSEEGTSAGAGLSSRPLDGPSAGEPCGDNPSSPASAGHDRHHSFDAIGGRSPFFEYVAAAGQDPMRAKKGKRDSVGAKRVVRQDTRLTVPPAYSEAVVEGSRGRVP</sequence>
<keyword evidence="2" id="KW-0472">Membrane</keyword>
<feature type="compositionally biased region" description="Low complexity" evidence="1">
    <location>
        <begin position="464"/>
        <end position="479"/>
    </location>
</feature>
<keyword evidence="2" id="KW-0812">Transmembrane</keyword>
<feature type="region of interest" description="Disordered" evidence="1">
    <location>
        <begin position="262"/>
        <end position="294"/>
    </location>
</feature>
<evidence type="ECO:0000313" key="3">
    <source>
        <dbReference type="EMBL" id="TRM57635.1"/>
    </source>
</evidence>
<protein>
    <submittedName>
        <fullName evidence="3">Uncharacterized protein</fullName>
    </submittedName>
</protein>
<dbReference type="Proteomes" id="UP000320762">
    <property type="component" value="Unassembled WGS sequence"/>
</dbReference>
<feature type="compositionally biased region" description="Low complexity" evidence="1">
    <location>
        <begin position="66"/>
        <end position="106"/>
    </location>
</feature>
<feature type="region of interest" description="Disordered" evidence="1">
    <location>
        <begin position="1"/>
        <end position="106"/>
    </location>
</feature>
<feature type="compositionally biased region" description="Basic and acidic residues" evidence="1">
    <location>
        <begin position="1"/>
        <end position="16"/>
    </location>
</feature>
<feature type="region of interest" description="Disordered" evidence="1">
    <location>
        <begin position="528"/>
        <end position="548"/>
    </location>
</feature>
<feature type="region of interest" description="Disordered" evidence="1">
    <location>
        <begin position="151"/>
        <end position="224"/>
    </location>
</feature>
<gene>
    <name evidence="3" type="ORF">BD626DRAFT_514071</name>
</gene>
<keyword evidence="4" id="KW-1185">Reference proteome</keyword>
<evidence type="ECO:0000256" key="2">
    <source>
        <dbReference type="SAM" id="Phobius"/>
    </source>
</evidence>
<dbReference type="EMBL" id="VDMD01000044">
    <property type="protein sequence ID" value="TRM57635.1"/>
    <property type="molecule type" value="Genomic_DNA"/>
</dbReference>
<evidence type="ECO:0000256" key="1">
    <source>
        <dbReference type="SAM" id="MobiDB-lite"/>
    </source>
</evidence>